<keyword evidence="2 5" id="KW-0812">Transmembrane</keyword>
<keyword evidence="3 5" id="KW-1133">Transmembrane helix</keyword>
<dbReference type="InterPro" id="IPR017452">
    <property type="entry name" value="GPCR_Rhodpsn_7TM"/>
</dbReference>
<reference evidence="7" key="1">
    <citation type="submission" date="2023-10" db="EMBL/GenBank/DDBJ databases">
        <title>Genome assembly of Pristionchus species.</title>
        <authorList>
            <person name="Yoshida K."/>
            <person name="Sommer R.J."/>
        </authorList>
    </citation>
    <scope>NUCLEOTIDE SEQUENCE</scope>
    <source>
        <strain evidence="7">RS0144</strain>
    </source>
</reference>
<dbReference type="PANTHER" id="PTHR23017:SF3">
    <property type="entry name" value="G-PROTEIN COUPLED RECEPTORS FAMILY 1 PROFILE DOMAIN-CONTAINING PROTEIN"/>
    <property type="match status" value="1"/>
</dbReference>
<dbReference type="SUPFAM" id="SSF81321">
    <property type="entry name" value="Family A G protein-coupled receptor-like"/>
    <property type="match status" value="1"/>
</dbReference>
<evidence type="ECO:0000313" key="8">
    <source>
        <dbReference type="Proteomes" id="UP001432027"/>
    </source>
</evidence>
<comment type="caution">
    <text evidence="7">The sequence shown here is derived from an EMBL/GenBank/DDBJ whole genome shotgun (WGS) entry which is preliminary data.</text>
</comment>
<feature type="domain" description="G-protein coupled receptors family 1 profile" evidence="6">
    <location>
        <begin position="1"/>
        <end position="151"/>
    </location>
</feature>
<dbReference type="EMBL" id="BTSX01000002">
    <property type="protein sequence ID" value="GMS86075.1"/>
    <property type="molecule type" value="Genomic_DNA"/>
</dbReference>
<feature type="transmembrane region" description="Helical" evidence="5">
    <location>
        <begin position="12"/>
        <end position="41"/>
    </location>
</feature>
<proteinExistence type="predicted"/>
<dbReference type="GO" id="GO:0016020">
    <property type="term" value="C:membrane"/>
    <property type="evidence" value="ECO:0007669"/>
    <property type="project" value="UniProtKB-SubCell"/>
</dbReference>
<dbReference type="Gene3D" id="1.20.1070.10">
    <property type="entry name" value="Rhodopsin 7-helix transmembrane proteins"/>
    <property type="match status" value="1"/>
</dbReference>
<evidence type="ECO:0000313" key="7">
    <source>
        <dbReference type="EMBL" id="GMS86075.1"/>
    </source>
</evidence>
<keyword evidence="8" id="KW-1185">Reference proteome</keyword>
<gene>
    <name evidence="7" type="ORF">PENTCL1PPCAC_8247</name>
</gene>
<evidence type="ECO:0000256" key="4">
    <source>
        <dbReference type="ARBA" id="ARBA00023136"/>
    </source>
</evidence>
<sequence length="151" mass="17264">MRGSAGSVAVLYVYMHSSFGVICLVLAISNFGVSLMFFTWSALPVNLIFDDRVYGEMPGKIVGMVALFFLYGCEYSHIVISFNRLLNVAFPLKAPQWFRRKLTTVLVVFILILSFLEITPYFMQQNECYFTYGFETSLWNFADTDCGRFCS</sequence>
<evidence type="ECO:0000256" key="3">
    <source>
        <dbReference type="ARBA" id="ARBA00022989"/>
    </source>
</evidence>
<dbReference type="AlphaFoldDB" id="A0AAV5SSM9"/>
<dbReference type="PANTHER" id="PTHR23017">
    <property type="entry name" value="SERPENTINE RECEPTOR, CLASS X"/>
    <property type="match status" value="1"/>
</dbReference>
<dbReference type="CDD" id="cd00637">
    <property type="entry name" value="7tm_classA_rhodopsin-like"/>
    <property type="match status" value="1"/>
</dbReference>
<dbReference type="InterPro" id="IPR019430">
    <property type="entry name" value="7TM_GPCR_serpentine_rcpt_Srx"/>
</dbReference>
<dbReference type="Proteomes" id="UP001432027">
    <property type="component" value="Unassembled WGS sequence"/>
</dbReference>
<evidence type="ECO:0000256" key="2">
    <source>
        <dbReference type="ARBA" id="ARBA00022692"/>
    </source>
</evidence>
<evidence type="ECO:0000259" key="6">
    <source>
        <dbReference type="PROSITE" id="PS50262"/>
    </source>
</evidence>
<feature type="transmembrane region" description="Helical" evidence="5">
    <location>
        <begin position="102"/>
        <end position="123"/>
    </location>
</feature>
<keyword evidence="4 5" id="KW-0472">Membrane</keyword>
<accession>A0AAV5SSM9</accession>
<protein>
    <recommendedName>
        <fullName evidence="6">G-protein coupled receptors family 1 profile domain-containing protein</fullName>
    </recommendedName>
</protein>
<name>A0AAV5SSM9_9BILA</name>
<organism evidence="7 8">
    <name type="scientific">Pristionchus entomophagus</name>
    <dbReference type="NCBI Taxonomy" id="358040"/>
    <lineage>
        <taxon>Eukaryota</taxon>
        <taxon>Metazoa</taxon>
        <taxon>Ecdysozoa</taxon>
        <taxon>Nematoda</taxon>
        <taxon>Chromadorea</taxon>
        <taxon>Rhabditida</taxon>
        <taxon>Rhabditina</taxon>
        <taxon>Diplogasteromorpha</taxon>
        <taxon>Diplogasteroidea</taxon>
        <taxon>Neodiplogasteridae</taxon>
        <taxon>Pristionchus</taxon>
    </lineage>
</organism>
<dbReference type="PROSITE" id="PS50262">
    <property type="entry name" value="G_PROTEIN_RECEP_F1_2"/>
    <property type="match status" value="1"/>
</dbReference>
<dbReference type="Pfam" id="PF10328">
    <property type="entry name" value="7TM_GPCR_Srx"/>
    <property type="match status" value="1"/>
</dbReference>
<feature type="transmembrane region" description="Helical" evidence="5">
    <location>
        <begin position="61"/>
        <end position="82"/>
    </location>
</feature>
<comment type="subcellular location">
    <subcellularLocation>
        <location evidence="1">Membrane</location>
    </subcellularLocation>
</comment>
<evidence type="ECO:0000256" key="5">
    <source>
        <dbReference type="SAM" id="Phobius"/>
    </source>
</evidence>
<evidence type="ECO:0000256" key="1">
    <source>
        <dbReference type="ARBA" id="ARBA00004370"/>
    </source>
</evidence>